<evidence type="ECO:0000259" key="2">
    <source>
        <dbReference type="Pfam" id="PF02698"/>
    </source>
</evidence>
<sequence>MYGLAAKLFWGLFAPANLIGLLGAFGLLAAVLRWREISVRLIGLCLILLVCFGFLPLGQILIRPLENRFPMAAPTDIARARGIIVLAGSENPSLTESRSQPALGEASTRLLAGVELAKRFPKKPLIFTGGEPNENGITQADVAAMVFETLGVDTSQALYEKESMNTYDSALKTRSLVKPQGKEPWILVTSAYHMPRSIAVFEAAGWTVIPYPVDYQTRESGLDIGINVTKRLRVSDLAVHEWIGLLVYSLLDRTNDFFPHPKEDS</sequence>
<evidence type="ECO:0000313" key="3">
    <source>
        <dbReference type="EMBL" id="MDA5193393.1"/>
    </source>
</evidence>
<feature type="domain" description="DUF218" evidence="2">
    <location>
        <begin position="82"/>
        <end position="244"/>
    </location>
</feature>
<feature type="transmembrane region" description="Helical" evidence="1">
    <location>
        <begin position="12"/>
        <end position="34"/>
    </location>
</feature>
<dbReference type="InterPro" id="IPR051599">
    <property type="entry name" value="Cell_Envelope_Assoc"/>
</dbReference>
<protein>
    <submittedName>
        <fullName evidence="3">YdcF family protein</fullName>
    </submittedName>
</protein>
<dbReference type="GO" id="GO:0005886">
    <property type="term" value="C:plasma membrane"/>
    <property type="evidence" value="ECO:0007669"/>
    <property type="project" value="TreeGrafter"/>
</dbReference>
<dbReference type="GO" id="GO:0043164">
    <property type="term" value="P:Gram-negative-bacterium-type cell wall biogenesis"/>
    <property type="evidence" value="ECO:0007669"/>
    <property type="project" value="TreeGrafter"/>
</dbReference>
<feature type="transmembrane region" description="Helical" evidence="1">
    <location>
        <begin position="41"/>
        <end position="62"/>
    </location>
</feature>
<keyword evidence="1" id="KW-0812">Transmembrane</keyword>
<dbReference type="PANTHER" id="PTHR30336">
    <property type="entry name" value="INNER MEMBRANE PROTEIN, PROBABLE PERMEASE"/>
    <property type="match status" value="1"/>
</dbReference>
<name>A0A9X3TX72_9PROT</name>
<dbReference type="EMBL" id="JANWOI010000002">
    <property type="protein sequence ID" value="MDA5193393.1"/>
    <property type="molecule type" value="Genomic_DNA"/>
</dbReference>
<dbReference type="Proteomes" id="UP001141619">
    <property type="component" value="Unassembled WGS sequence"/>
</dbReference>
<reference evidence="3" key="2">
    <citation type="journal article" date="2023" name="Syst. Appl. Microbiol.">
        <title>Govania unica gen. nov., sp. nov., a rare biosphere bacterium that represents a novel family in the class Alphaproteobacteria.</title>
        <authorList>
            <person name="Vandamme P."/>
            <person name="Peeters C."/>
            <person name="Hettiarachchi A."/>
            <person name="Cnockaert M."/>
            <person name="Carlier A."/>
        </authorList>
    </citation>
    <scope>NUCLEOTIDE SEQUENCE</scope>
    <source>
        <strain evidence="3">LMG 31809</strain>
    </source>
</reference>
<evidence type="ECO:0000256" key="1">
    <source>
        <dbReference type="SAM" id="Phobius"/>
    </source>
</evidence>
<dbReference type="AlphaFoldDB" id="A0A9X3TX72"/>
<dbReference type="PANTHER" id="PTHR30336:SF4">
    <property type="entry name" value="ENVELOPE BIOGENESIS FACTOR ELYC"/>
    <property type="match status" value="1"/>
</dbReference>
<keyword evidence="1" id="KW-0472">Membrane</keyword>
<organism evidence="3 4">
    <name type="scientific">Govanella unica</name>
    <dbReference type="NCBI Taxonomy" id="2975056"/>
    <lineage>
        <taxon>Bacteria</taxon>
        <taxon>Pseudomonadati</taxon>
        <taxon>Pseudomonadota</taxon>
        <taxon>Alphaproteobacteria</taxon>
        <taxon>Emcibacterales</taxon>
        <taxon>Govanellaceae</taxon>
        <taxon>Govanella</taxon>
    </lineage>
</organism>
<dbReference type="InterPro" id="IPR003848">
    <property type="entry name" value="DUF218"/>
</dbReference>
<reference evidence="3" key="1">
    <citation type="submission" date="2022-08" db="EMBL/GenBank/DDBJ databases">
        <authorList>
            <person name="Vandamme P."/>
            <person name="Hettiarachchi A."/>
            <person name="Peeters C."/>
            <person name="Cnockaert M."/>
            <person name="Carlier A."/>
        </authorList>
    </citation>
    <scope>NUCLEOTIDE SEQUENCE</scope>
    <source>
        <strain evidence="3">LMG 31809</strain>
    </source>
</reference>
<dbReference type="CDD" id="cd06259">
    <property type="entry name" value="YdcF-like"/>
    <property type="match status" value="1"/>
</dbReference>
<proteinExistence type="predicted"/>
<gene>
    <name evidence="3" type="ORF">NYP16_05405</name>
</gene>
<evidence type="ECO:0000313" key="4">
    <source>
        <dbReference type="Proteomes" id="UP001141619"/>
    </source>
</evidence>
<keyword evidence="1" id="KW-1133">Transmembrane helix</keyword>
<dbReference type="GO" id="GO:0000270">
    <property type="term" value="P:peptidoglycan metabolic process"/>
    <property type="evidence" value="ECO:0007669"/>
    <property type="project" value="TreeGrafter"/>
</dbReference>
<dbReference type="InterPro" id="IPR014729">
    <property type="entry name" value="Rossmann-like_a/b/a_fold"/>
</dbReference>
<keyword evidence="4" id="KW-1185">Reference proteome</keyword>
<dbReference type="RefSeq" id="WP_274943095.1">
    <property type="nucleotide sequence ID" value="NZ_JANWOI010000002.1"/>
</dbReference>
<comment type="caution">
    <text evidence="3">The sequence shown here is derived from an EMBL/GenBank/DDBJ whole genome shotgun (WGS) entry which is preliminary data.</text>
</comment>
<accession>A0A9X3TX72</accession>
<dbReference type="Gene3D" id="3.40.50.620">
    <property type="entry name" value="HUPs"/>
    <property type="match status" value="1"/>
</dbReference>
<dbReference type="Pfam" id="PF02698">
    <property type="entry name" value="DUF218"/>
    <property type="match status" value="1"/>
</dbReference>